<proteinExistence type="predicted"/>
<accession>A0A834BN88</accession>
<evidence type="ECO:0000313" key="2">
    <source>
        <dbReference type="Proteomes" id="UP000664940"/>
    </source>
</evidence>
<sequence length="131" mass="14599">MLVACYPLPYLITQQSLHCTIIISNLSFSSIKPCTSNEDSPLLSIFRNKVQSLCYWTGPGPEQVCLRPACSVWVLDFMQDRFQCAGPGGFEILFVKAEDSERKEGLRVEEATGESPGGALLWLPRRVMGKK</sequence>
<comment type="caution">
    <text evidence="1">The sequence shown here is derived from an EMBL/GenBank/DDBJ whole genome shotgun (WGS) entry which is preliminary data.</text>
</comment>
<name>A0A834BN88_9CHIR</name>
<dbReference type="AlphaFoldDB" id="A0A834BN88"/>
<dbReference type="EMBL" id="JABVXQ010000001">
    <property type="protein sequence ID" value="KAF6131180.1"/>
    <property type="molecule type" value="Genomic_DNA"/>
</dbReference>
<gene>
    <name evidence="1" type="ORF">HJG60_008050</name>
</gene>
<dbReference type="Proteomes" id="UP000664940">
    <property type="component" value="Unassembled WGS sequence"/>
</dbReference>
<protein>
    <submittedName>
        <fullName evidence="1">Uncharacterized protein</fullName>
    </submittedName>
</protein>
<reference evidence="1 2" key="1">
    <citation type="journal article" date="2020" name="Nature">
        <title>Six reference-quality genomes reveal evolution of bat adaptations.</title>
        <authorList>
            <person name="Jebb D."/>
            <person name="Huang Z."/>
            <person name="Pippel M."/>
            <person name="Hughes G.M."/>
            <person name="Lavrichenko K."/>
            <person name="Devanna P."/>
            <person name="Winkler S."/>
            <person name="Jermiin L.S."/>
            <person name="Skirmuntt E.C."/>
            <person name="Katzourakis A."/>
            <person name="Burkitt-Gray L."/>
            <person name="Ray D.A."/>
            <person name="Sullivan K.A.M."/>
            <person name="Roscito J.G."/>
            <person name="Kirilenko B.M."/>
            <person name="Davalos L.M."/>
            <person name="Corthals A.P."/>
            <person name="Power M.L."/>
            <person name="Jones G."/>
            <person name="Ransome R.D."/>
            <person name="Dechmann D.K.N."/>
            <person name="Locatelli A.G."/>
            <person name="Puechmaille S.J."/>
            <person name="Fedrigo O."/>
            <person name="Jarvis E.D."/>
            <person name="Hiller M."/>
            <person name="Vernes S.C."/>
            <person name="Myers E.W."/>
            <person name="Teeling E.C."/>
        </authorList>
    </citation>
    <scope>NUCLEOTIDE SEQUENCE [LARGE SCALE GENOMIC DNA]</scope>
    <source>
        <strain evidence="1">Bat1K_MPI-CBG_1</strain>
    </source>
</reference>
<organism evidence="1 2">
    <name type="scientific">Phyllostomus discolor</name>
    <name type="common">pale spear-nosed bat</name>
    <dbReference type="NCBI Taxonomy" id="89673"/>
    <lineage>
        <taxon>Eukaryota</taxon>
        <taxon>Metazoa</taxon>
        <taxon>Chordata</taxon>
        <taxon>Craniata</taxon>
        <taxon>Vertebrata</taxon>
        <taxon>Euteleostomi</taxon>
        <taxon>Mammalia</taxon>
        <taxon>Eutheria</taxon>
        <taxon>Laurasiatheria</taxon>
        <taxon>Chiroptera</taxon>
        <taxon>Yangochiroptera</taxon>
        <taxon>Phyllostomidae</taxon>
        <taxon>Phyllostominae</taxon>
        <taxon>Phyllostomus</taxon>
    </lineage>
</organism>
<evidence type="ECO:0000313" key="1">
    <source>
        <dbReference type="EMBL" id="KAF6131180.1"/>
    </source>
</evidence>